<evidence type="ECO:0000313" key="5">
    <source>
        <dbReference type="EMBL" id="PWA48597.1"/>
    </source>
</evidence>
<proteinExistence type="predicted"/>
<feature type="domain" description="Replication protein A 70 kDa DNA-binding subunit B/D first OB fold" evidence="3">
    <location>
        <begin position="647"/>
        <end position="749"/>
    </location>
</feature>
<dbReference type="Proteomes" id="UP000245207">
    <property type="component" value="Unassembled WGS sequence"/>
</dbReference>
<dbReference type="InterPro" id="IPR012340">
    <property type="entry name" value="NA-bd_OB-fold"/>
</dbReference>
<dbReference type="InterPro" id="IPR031657">
    <property type="entry name" value="REPA_OB_2"/>
</dbReference>
<feature type="domain" description="Replication protein A OB" evidence="4">
    <location>
        <begin position="779"/>
        <end position="869"/>
    </location>
</feature>
<dbReference type="Gene3D" id="2.40.50.140">
    <property type="entry name" value="Nucleic acid-binding proteins"/>
    <property type="match status" value="3"/>
</dbReference>
<feature type="region of interest" description="Disordered" evidence="2">
    <location>
        <begin position="171"/>
        <end position="325"/>
    </location>
</feature>
<evidence type="ECO:0000259" key="4">
    <source>
        <dbReference type="Pfam" id="PF16900"/>
    </source>
</evidence>
<accession>A0A2U1LHY0</accession>
<reference evidence="5 6" key="1">
    <citation type="journal article" date="2018" name="Mol. Plant">
        <title>The genome of Artemisia annua provides insight into the evolution of Asteraceae family and artemisinin biosynthesis.</title>
        <authorList>
            <person name="Shen Q."/>
            <person name="Zhang L."/>
            <person name="Liao Z."/>
            <person name="Wang S."/>
            <person name="Yan T."/>
            <person name="Shi P."/>
            <person name="Liu M."/>
            <person name="Fu X."/>
            <person name="Pan Q."/>
            <person name="Wang Y."/>
            <person name="Lv Z."/>
            <person name="Lu X."/>
            <person name="Zhang F."/>
            <person name="Jiang W."/>
            <person name="Ma Y."/>
            <person name="Chen M."/>
            <person name="Hao X."/>
            <person name="Li L."/>
            <person name="Tang Y."/>
            <person name="Lv G."/>
            <person name="Zhou Y."/>
            <person name="Sun X."/>
            <person name="Brodelius P.E."/>
            <person name="Rose J.K.C."/>
            <person name="Tang K."/>
        </authorList>
    </citation>
    <scope>NUCLEOTIDE SEQUENCE [LARGE SCALE GENOMIC DNA]</scope>
    <source>
        <strain evidence="6">cv. Huhao1</strain>
        <tissue evidence="5">Leaf</tissue>
    </source>
</reference>
<name>A0A2U1LHY0_ARTAN</name>
<dbReference type="PANTHER" id="PTHR45786">
    <property type="entry name" value="DNA BINDING PROTEIN-LIKE"/>
    <property type="match status" value="1"/>
</dbReference>
<keyword evidence="6" id="KW-1185">Reference proteome</keyword>
<evidence type="ECO:0000256" key="1">
    <source>
        <dbReference type="ARBA" id="ARBA00023125"/>
    </source>
</evidence>
<feature type="compositionally biased region" description="Polar residues" evidence="2">
    <location>
        <begin position="1138"/>
        <end position="1172"/>
    </location>
</feature>
<feature type="compositionally biased region" description="Polar residues" evidence="2">
    <location>
        <begin position="1111"/>
        <end position="1128"/>
    </location>
</feature>
<protein>
    <submittedName>
        <fullName evidence="5">Uncharacterized protein</fullName>
    </submittedName>
</protein>
<feature type="compositionally biased region" description="Low complexity" evidence="2">
    <location>
        <begin position="293"/>
        <end position="308"/>
    </location>
</feature>
<evidence type="ECO:0000259" key="3">
    <source>
        <dbReference type="Pfam" id="PF02721"/>
    </source>
</evidence>
<dbReference type="InterPro" id="IPR003871">
    <property type="entry name" value="RFA1B/D_OB_1st"/>
</dbReference>
<gene>
    <name evidence="5" type="ORF">CTI12_AA489050</name>
</gene>
<dbReference type="OrthoDB" id="127066at2759"/>
<dbReference type="AlphaFoldDB" id="A0A2U1LHY0"/>
<feature type="compositionally biased region" description="Polar residues" evidence="2">
    <location>
        <begin position="171"/>
        <end position="183"/>
    </location>
</feature>
<evidence type="ECO:0000256" key="2">
    <source>
        <dbReference type="SAM" id="MobiDB-lite"/>
    </source>
</evidence>
<sequence length="1191" mass="131639">MKSQNDLVPEHVQYPSPLDVEHIGPSNVSQFSKTPLGKGLATQDDTCRCLKGVALSECDTSTCKRKRMDSEDVCDMGLQKKVHVSVSAVPQFVDTVCPRKQVAYVMSPCFPFVPAAGHSNVPITYHSQGSTEIGAGPVTLDFGAGLIRYAATVDADGVGWSDDVVRQLEAAQSSSTATYNPINESCKRRRATADDVSDQRPSQRTRSRTLGPMFNSPLPLTRHQLVTGIRSGTDPHPYDEGPSPQPPRQPAVPVLSTSSSHGSHRLAPAHSAAPQGPTDVCGQPFATRDTHTHSTGGSSRPSRTTRVPPVQPAVPPRARVPRPPMEEGSSRYLFINYLFVLKVHLKNTPNSASVAVYVLIATRYSGTKRGSLAPQGVQVPYTTVVVWEARAYNQMFSMTSLGANIDESVNLGRGPYVFKVSGQIYHRIGKFCPVPPETPRFLQLLPIANFGNNASNVLRPEIVQGLIELLDRHNALVQLFRTARDKLLETDVPDFKIRLFGVVGSTQHELPTADEVGAIVFEGGPESATDFDVVIQRHTGEPERVNKLQPTYMSLHFPLLFIFGEHGYHKDLKLVTGPGDSSDESKRVSMDAYYAYLLHDRFNRNMAEKNMEAPPIAGTGMTPPSDTQTDQRPIDKGKGILVEEDVTNVMNLKPQDLTKPLELKVYRKWASRNVPDPNPTGLCFILLDKQGGAIQANVQLWDIRQFDTKLQVNNCYRIEAYGCKKTERWQRTLENDITLLFGKYTQVTQIADTGFPNRYFNFAAYNQVGQRADGRDPILTDYIGILRDVGTIRESGNSMTNRISRRNIEIQNLNGNTIAFTLWNEQATAFPVNLCSEIQQPPIIAFSSCWAKRFGGGLQLSATPATSYYLNPEIPETDTIRALYQEYMGPLPPLLPPPTEPNAAEADVPGQHMPIRALLEVKPETNAALITNIDESQGWYFNRCRTCQMKIAEGWPHRHCQPPGIRQAPNYTYNFKATLEDDTGSIIVTCFSPQANSLLLPVTEVLSYVPDPDPYTLPPIIKDLQHTRHIFTVHIAPGSRRGNTKFILDHAADVPQLALPDIPTPVEETCSSTTLPQHSPEQVVTELPIVQITPPPQTDDPNEKKEYKPETVSNTVRKELFTQTTNETVPIPMHEIGTTPTQDETTSMPPEEQATSTPTQDEAISVPPQQQSAAEAEDKTATPTTKKAKYE</sequence>
<dbReference type="CDD" id="cd04481">
    <property type="entry name" value="RPA1_DBD_B_like"/>
    <property type="match status" value="1"/>
</dbReference>
<evidence type="ECO:0000313" key="6">
    <source>
        <dbReference type="Proteomes" id="UP000245207"/>
    </source>
</evidence>
<keyword evidence="1" id="KW-0238">DNA-binding</keyword>
<dbReference type="SUPFAM" id="SSF50249">
    <property type="entry name" value="Nucleic acid-binding proteins"/>
    <property type="match status" value="2"/>
</dbReference>
<feature type="region of interest" description="Disordered" evidence="2">
    <location>
        <begin position="1092"/>
        <end position="1191"/>
    </location>
</feature>
<comment type="caution">
    <text evidence="5">The sequence shown here is derived from an EMBL/GenBank/DDBJ whole genome shotgun (WGS) entry which is preliminary data.</text>
</comment>
<dbReference type="STRING" id="35608.A0A2U1LHY0"/>
<dbReference type="GO" id="GO:0003677">
    <property type="term" value="F:DNA binding"/>
    <property type="evidence" value="ECO:0007669"/>
    <property type="project" value="UniProtKB-KW"/>
</dbReference>
<dbReference type="PANTHER" id="PTHR45786:SF74">
    <property type="entry name" value="ATP-DEPENDENT DNA HELICASE"/>
    <property type="match status" value="1"/>
</dbReference>
<dbReference type="Pfam" id="PF16900">
    <property type="entry name" value="REPA_OB_2"/>
    <property type="match status" value="1"/>
</dbReference>
<organism evidence="5 6">
    <name type="scientific">Artemisia annua</name>
    <name type="common">Sweet wormwood</name>
    <dbReference type="NCBI Taxonomy" id="35608"/>
    <lineage>
        <taxon>Eukaryota</taxon>
        <taxon>Viridiplantae</taxon>
        <taxon>Streptophyta</taxon>
        <taxon>Embryophyta</taxon>
        <taxon>Tracheophyta</taxon>
        <taxon>Spermatophyta</taxon>
        <taxon>Magnoliopsida</taxon>
        <taxon>eudicotyledons</taxon>
        <taxon>Gunneridae</taxon>
        <taxon>Pentapetalae</taxon>
        <taxon>asterids</taxon>
        <taxon>campanulids</taxon>
        <taxon>Asterales</taxon>
        <taxon>Asteraceae</taxon>
        <taxon>Asteroideae</taxon>
        <taxon>Anthemideae</taxon>
        <taxon>Artemisiinae</taxon>
        <taxon>Artemisia</taxon>
    </lineage>
</organism>
<dbReference type="Pfam" id="PF02721">
    <property type="entry name" value="DUF223"/>
    <property type="match status" value="1"/>
</dbReference>
<dbReference type="EMBL" id="PKPP01009296">
    <property type="protein sequence ID" value="PWA48597.1"/>
    <property type="molecule type" value="Genomic_DNA"/>
</dbReference>